<gene>
    <name evidence="1" type="ORF">BES34_000195</name>
</gene>
<proteinExistence type="predicted"/>
<dbReference type="EMBL" id="MCRM02000001">
    <property type="protein sequence ID" value="PNV76750.1"/>
    <property type="molecule type" value="Genomic_DNA"/>
</dbReference>
<reference evidence="1" key="1">
    <citation type="submission" date="2018-01" db="EMBL/GenBank/DDBJ databases">
        <title>Genomic characterization of Leptospira inadai serogroup Lyme isolated from captured rat in Brazil and comparative analysis with human reference strain.</title>
        <authorList>
            <person name="Moreno L.Z."/>
            <person name="Loureiro A.P."/>
            <person name="Miraglia F."/>
            <person name="Kremer F.S."/>
            <person name="Eslabao M.R."/>
            <person name="Dellagostin O.A."/>
            <person name="Lilenbaum W."/>
            <person name="Moreno A.M."/>
        </authorList>
    </citation>
    <scope>NUCLEOTIDE SEQUENCE [LARGE SCALE GENOMIC DNA]</scope>
    <source>
        <strain evidence="1">M34/99</strain>
    </source>
</reference>
<keyword evidence="2" id="KW-1185">Reference proteome</keyword>
<organism evidence="1 2">
    <name type="scientific">Leptospira inadai serovar Lyme</name>
    <dbReference type="NCBI Taxonomy" id="293084"/>
    <lineage>
        <taxon>Bacteria</taxon>
        <taxon>Pseudomonadati</taxon>
        <taxon>Spirochaetota</taxon>
        <taxon>Spirochaetia</taxon>
        <taxon>Leptospirales</taxon>
        <taxon>Leptospiraceae</taxon>
        <taxon>Leptospira</taxon>
    </lineage>
</organism>
<accession>A0ABX4YN83</accession>
<evidence type="ECO:0008006" key="3">
    <source>
        <dbReference type="Google" id="ProtNLM"/>
    </source>
</evidence>
<dbReference type="Proteomes" id="UP000094669">
    <property type="component" value="Unassembled WGS sequence"/>
</dbReference>
<evidence type="ECO:0000313" key="1">
    <source>
        <dbReference type="EMBL" id="PNV76750.1"/>
    </source>
</evidence>
<name>A0ABX4YN83_9LEPT</name>
<comment type="caution">
    <text evidence="1">The sequence shown here is derived from an EMBL/GenBank/DDBJ whole genome shotgun (WGS) entry which is preliminary data.</text>
</comment>
<evidence type="ECO:0000313" key="2">
    <source>
        <dbReference type="Proteomes" id="UP000094669"/>
    </source>
</evidence>
<protein>
    <recommendedName>
        <fullName evidence="3">Lipoprotein</fullName>
    </recommendedName>
</protein>
<sequence>MLNFSQITCFAPRIYVDFRNILPNKKTSPIPNFFHTNWHQSCFPISRNLFLSKKTFIECSHF</sequence>